<feature type="region of interest" description="Disordered" evidence="1">
    <location>
        <begin position="1"/>
        <end position="22"/>
    </location>
</feature>
<accession>A0A2T2ZAG6</accession>
<comment type="caution">
    <text evidence="2">The sequence shown here is derived from an EMBL/GenBank/DDBJ whole genome shotgun (WGS) entry which is preliminary data.</text>
</comment>
<protein>
    <submittedName>
        <fullName evidence="2">Uncharacterized protein</fullName>
    </submittedName>
</protein>
<proteinExistence type="predicted"/>
<evidence type="ECO:0000256" key="1">
    <source>
        <dbReference type="SAM" id="MobiDB-lite"/>
    </source>
</evidence>
<evidence type="ECO:0000313" key="2">
    <source>
        <dbReference type="EMBL" id="PSR64733.1"/>
    </source>
</evidence>
<organism evidence="2 3">
    <name type="scientific">Nocardia nova</name>
    <dbReference type="NCBI Taxonomy" id="37330"/>
    <lineage>
        <taxon>Bacteria</taxon>
        <taxon>Bacillati</taxon>
        <taxon>Actinomycetota</taxon>
        <taxon>Actinomycetes</taxon>
        <taxon>Mycobacteriales</taxon>
        <taxon>Nocardiaceae</taxon>
        <taxon>Nocardia</taxon>
    </lineage>
</organism>
<name>A0A2T2ZAG6_9NOCA</name>
<dbReference type="Proteomes" id="UP000241647">
    <property type="component" value="Unassembled WGS sequence"/>
</dbReference>
<dbReference type="RefSeq" id="WP_063027999.1">
    <property type="nucleotide sequence ID" value="NZ_PYHS01000003.1"/>
</dbReference>
<dbReference type="AlphaFoldDB" id="A0A2T2ZAG6"/>
<evidence type="ECO:0000313" key="3">
    <source>
        <dbReference type="Proteomes" id="UP000241647"/>
    </source>
</evidence>
<gene>
    <name evidence="2" type="ORF">C8259_06950</name>
</gene>
<reference evidence="2 3" key="1">
    <citation type="submission" date="2018-02" db="EMBL/GenBank/DDBJ databases">
        <title>8 Nocardia nova and 1 Nocardia cyriacigeorgica strain used for evolution to TMP-SMX.</title>
        <authorList>
            <person name="Mehta H."/>
            <person name="Weng J."/>
            <person name="Shamoo Y."/>
        </authorList>
    </citation>
    <scope>NUCLEOTIDE SEQUENCE [LARGE SCALE GENOMIC DNA]</scope>
    <source>
        <strain evidence="2 3">ATCC 33727</strain>
    </source>
</reference>
<dbReference type="EMBL" id="PYHS01000003">
    <property type="protein sequence ID" value="PSR64733.1"/>
    <property type="molecule type" value="Genomic_DNA"/>
</dbReference>
<sequence>METRRSTETSPSATAPVPSSPSLRSRLALTAGRYGVRPINCLLPANPLGIAAARGLVASIMAICGPVLPLAVPEAAAALHRAAAFITGVLARSRAAQPVSSAREAG</sequence>
<feature type="compositionally biased region" description="Low complexity" evidence="1">
    <location>
        <begin position="8"/>
        <end position="22"/>
    </location>
</feature>